<dbReference type="PROSITE" id="PS00710">
    <property type="entry name" value="PGM_PMM"/>
    <property type="match status" value="1"/>
</dbReference>
<dbReference type="Gene3D" id="3.40.120.10">
    <property type="entry name" value="Alpha-D-Glucose-1,6-Bisphosphate, subunit A, domain 3"/>
    <property type="match status" value="3"/>
</dbReference>
<dbReference type="PRINTS" id="PR00509">
    <property type="entry name" value="PGMPMM"/>
</dbReference>
<feature type="binding site" evidence="6">
    <location>
        <position position="248"/>
    </location>
    <ligand>
        <name>Mg(2+)</name>
        <dbReference type="ChEBI" id="CHEBI:18420"/>
    </ligand>
</feature>
<comment type="PTM">
    <text evidence="6">Activated by phosphorylation.</text>
</comment>
<evidence type="ECO:0000256" key="3">
    <source>
        <dbReference type="ARBA" id="ARBA00022723"/>
    </source>
</evidence>
<dbReference type="GO" id="GO:0008966">
    <property type="term" value="F:phosphoglucosamine mutase activity"/>
    <property type="evidence" value="ECO:0007669"/>
    <property type="project" value="UniProtKB-EC"/>
</dbReference>
<comment type="cofactor">
    <cofactor evidence="6">
        <name>Mg(2+)</name>
        <dbReference type="ChEBI" id="CHEBI:18420"/>
    </cofactor>
    <text evidence="6">Binds 1 Mg(2+) ion per subunit.</text>
</comment>
<feature type="binding site" evidence="6">
    <location>
        <position position="244"/>
    </location>
    <ligand>
        <name>Mg(2+)</name>
        <dbReference type="ChEBI" id="CHEBI:18420"/>
    </ligand>
</feature>
<organism evidence="13 14">
    <name type="scientific">Pseudodesulfovibrio methanolicus</name>
    <dbReference type="NCBI Taxonomy" id="3126690"/>
    <lineage>
        <taxon>Bacteria</taxon>
        <taxon>Pseudomonadati</taxon>
        <taxon>Thermodesulfobacteriota</taxon>
        <taxon>Desulfovibrionia</taxon>
        <taxon>Desulfovibrionales</taxon>
        <taxon>Desulfovibrionaceae</taxon>
    </lineage>
</organism>
<feature type="active site" description="Phosphoserine intermediate" evidence="6">
    <location>
        <position position="102"/>
    </location>
</feature>
<dbReference type="RefSeq" id="WP_338667268.1">
    <property type="nucleotide sequence ID" value="NZ_CP146609.1"/>
</dbReference>
<dbReference type="InterPro" id="IPR006352">
    <property type="entry name" value="GlmM_bact"/>
</dbReference>
<dbReference type="NCBIfam" id="NF008139">
    <property type="entry name" value="PRK10887.1"/>
    <property type="match status" value="1"/>
</dbReference>
<dbReference type="InterPro" id="IPR005843">
    <property type="entry name" value="A-D-PHexomutase_C"/>
</dbReference>
<dbReference type="InterPro" id="IPR005844">
    <property type="entry name" value="A-D-PHexomutase_a/b/a-I"/>
</dbReference>
<evidence type="ECO:0000256" key="1">
    <source>
        <dbReference type="ARBA" id="ARBA00010231"/>
    </source>
</evidence>
<feature type="binding site" evidence="6">
    <location>
        <position position="246"/>
    </location>
    <ligand>
        <name>Mg(2+)</name>
        <dbReference type="ChEBI" id="CHEBI:18420"/>
    </ligand>
</feature>
<evidence type="ECO:0000259" key="12">
    <source>
        <dbReference type="Pfam" id="PF02880"/>
    </source>
</evidence>
<evidence type="ECO:0000259" key="9">
    <source>
        <dbReference type="Pfam" id="PF00408"/>
    </source>
</evidence>
<evidence type="ECO:0000259" key="10">
    <source>
        <dbReference type="Pfam" id="PF02878"/>
    </source>
</evidence>
<dbReference type="SUPFAM" id="SSF55957">
    <property type="entry name" value="Phosphoglucomutase, C-terminal domain"/>
    <property type="match status" value="1"/>
</dbReference>
<dbReference type="Proteomes" id="UP001385389">
    <property type="component" value="Chromosome"/>
</dbReference>
<dbReference type="Gene3D" id="3.30.310.50">
    <property type="entry name" value="Alpha-D-phosphohexomutase, C-terminal domain"/>
    <property type="match status" value="1"/>
</dbReference>
<keyword evidence="2 6" id="KW-0597">Phosphoprotein</keyword>
<dbReference type="InterPro" id="IPR005846">
    <property type="entry name" value="A-D-PHexomutase_a/b/a-III"/>
</dbReference>
<feature type="binding site" description="via phosphate group" evidence="6">
    <location>
        <position position="102"/>
    </location>
    <ligand>
        <name>Mg(2+)</name>
        <dbReference type="ChEBI" id="CHEBI:18420"/>
    </ligand>
</feature>
<keyword evidence="5 6" id="KW-0413">Isomerase</keyword>
<reference evidence="13 14" key="1">
    <citation type="submission" date="2024-03" db="EMBL/GenBank/DDBJ databases">
        <title>Phenotype and Genome Characterization of a Sulfate-Reducing Bacterium Pseudodesulfovibrio sp. strain 5S69, isolated from Petroleum Reservoir in Tatarstan (Russia).</title>
        <authorList>
            <person name="Bidzhieva S.K."/>
            <person name="Kadnikov V."/>
            <person name="Tourova T.P."/>
            <person name="Samigullina S.R."/>
            <person name="Sokolova D.S."/>
            <person name="Poltaraus A.B."/>
            <person name="Avtukh A.N."/>
            <person name="Tereshina V.M."/>
            <person name="Mardanov A.V."/>
            <person name="Nazina T.N."/>
        </authorList>
    </citation>
    <scope>NUCLEOTIDE SEQUENCE [LARGE SCALE GENOMIC DNA]</scope>
    <source>
        <strain evidence="13 14">5S69</strain>
    </source>
</reference>
<evidence type="ECO:0000256" key="2">
    <source>
        <dbReference type="ARBA" id="ARBA00022553"/>
    </source>
</evidence>
<proteinExistence type="inferred from homology"/>
<dbReference type="InterPro" id="IPR005845">
    <property type="entry name" value="A-D-PHexomutase_a/b/a-II"/>
</dbReference>
<dbReference type="InterPro" id="IPR016055">
    <property type="entry name" value="A-D-PHexomutase_a/b/a-I/II/III"/>
</dbReference>
<dbReference type="SUPFAM" id="SSF53738">
    <property type="entry name" value="Phosphoglucomutase, first 3 domains"/>
    <property type="match status" value="3"/>
</dbReference>
<evidence type="ECO:0000256" key="7">
    <source>
        <dbReference type="RuleBase" id="RU004326"/>
    </source>
</evidence>
<evidence type="ECO:0000256" key="8">
    <source>
        <dbReference type="RuleBase" id="RU004327"/>
    </source>
</evidence>
<dbReference type="CDD" id="cd05802">
    <property type="entry name" value="GlmM"/>
    <property type="match status" value="1"/>
</dbReference>
<evidence type="ECO:0000256" key="6">
    <source>
        <dbReference type="HAMAP-Rule" id="MF_01554"/>
    </source>
</evidence>
<feature type="modified residue" description="Phosphoserine" evidence="6">
    <location>
        <position position="102"/>
    </location>
</feature>
<keyword evidence="14" id="KW-1185">Reference proteome</keyword>
<comment type="function">
    <text evidence="6 8">Catalyzes the conversion of glucosamine-6-phosphate to glucosamine-1-phosphate.</text>
</comment>
<keyword evidence="4 6" id="KW-0460">Magnesium</keyword>
<protein>
    <recommendedName>
        <fullName evidence="6 8">Phosphoglucosamine mutase</fullName>
        <ecNumber evidence="6 8">5.4.2.10</ecNumber>
    </recommendedName>
</protein>
<dbReference type="PANTHER" id="PTHR42946">
    <property type="entry name" value="PHOSPHOHEXOSE MUTASE"/>
    <property type="match status" value="1"/>
</dbReference>
<sequence>MKQRLFGTDGLRGQGNIFPMTPEIALRLGLAAGQYFRNGNKHHRVVIGKDTRLSGYVFETALTSGLCANGMDVFLVGPMPTPAISFLTRNMRADLGVVISASHNPFMDNGIKFFDRNGFKLPDEVEDEISELVLGEGTQWDYPPAEEVGRAHRISDAPGRYIVYLKNSFSQHLTLDGVKIVLDCAHGAAYGVAPYVLEELGAEVVTVGVAPDGLNINQKCGSLYPEVIARMVVEEGADIGIALDGDADRLIVCDENGRILDGDQIMALCALELMEKGGLPGNMLVATVMSNMALELFMKEHGGRLLRTDVGDRYVVEAMRREGAVLGGEQSGHLIFMDHATTGDGLLAALQLLRIMRERERPLSELAGLLEPFPQVLRNVHVKRKIPFDQAPEVQEAVRKVETALAGKGRVLLRYSGTEAVCRVMVEGADPALVEQFTGDIVQVCEKYLK</sequence>
<dbReference type="InterPro" id="IPR005841">
    <property type="entry name" value="Alpha-D-phosphohexomutase_SF"/>
</dbReference>
<feature type="domain" description="Alpha-D-phosphohexomutase C-terminal" evidence="9">
    <location>
        <begin position="379"/>
        <end position="442"/>
    </location>
</feature>
<dbReference type="InterPro" id="IPR036900">
    <property type="entry name" value="A-D-PHexomutase_C_sf"/>
</dbReference>
<gene>
    <name evidence="6 13" type="primary">glmM</name>
    <name evidence="13" type="ORF">V8V93_14300</name>
</gene>
<dbReference type="InterPro" id="IPR050060">
    <property type="entry name" value="Phosphoglucosamine_mutase"/>
</dbReference>
<dbReference type="HAMAP" id="MF_01554_B">
    <property type="entry name" value="GlmM_B"/>
    <property type="match status" value="1"/>
</dbReference>
<dbReference type="EMBL" id="CP146609">
    <property type="protein sequence ID" value="WWX21607.1"/>
    <property type="molecule type" value="Genomic_DNA"/>
</dbReference>
<keyword evidence="3 6" id="KW-0479">Metal-binding</keyword>
<comment type="catalytic activity">
    <reaction evidence="6 8">
        <text>alpha-D-glucosamine 1-phosphate = D-glucosamine 6-phosphate</text>
        <dbReference type="Rhea" id="RHEA:23424"/>
        <dbReference type="ChEBI" id="CHEBI:58516"/>
        <dbReference type="ChEBI" id="CHEBI:58725"/>
        <dbReference type="EC" id="5.4.2.10"/>
    </reaction>
</comment>
<dbReference type="NCBIfam" id="TIGR01455">
    <property type="entry name" value="glmM"/>
    <property type="match status" value="1"/>
</dbReference>
<dbReference type="Pfam" id="PF02878">
    <property type="entry name" value="PGM_PMM_I"/>
    <property type="match status" value="1"/>
</dbReference>
<evidence type="ECO:0000256" key="5">
    <source>
        <dbReference type="ARBA" id="ARBA00023235"/>
    </source>
</evidence>
<dbReference type="PANTHER" id="PTHR42946:SF1">
    <property type="entry name" value="PHOSPHOGLUCOMUTASE (ALPHA-D-GLUCOSE-1,6-BISPHOSPHATE-DEPENDENT)"/>
    <property type="match status" value="1"/>
</dbReference>
<accession>A0ABZ2ISI8</accession>
<name>A0ABZ2ISI8_9BACT</name>
<dbReference type="Pfam" id="PF02879">
    <property type="entry name" value="PGM_PMM_II"/>
    <property type="match status" value="1"/>
</dbReference>
<feature type="domain" description="Alpha-D-phosphohexomutase alpha/beta/alpha" evidence="10">
    <location>
        <begin position="4"/>
        <end position="134"/>
    </location>
</feature>
<evidence type="ECO:0000313" key="13">
    <source>
        <dbReference type="EMBL" id="WWX21607.1"/>
    </source>
</evidence>
<dbReference type="EC" id="5.4.2.10" evidence="6 8"/>
<comment type="similarity">
    <text evidence="1 6 7">Belongs to the phosphohexose mutase family.</text>
</comment>
<feature type="domain" description="Alpha-D-phosphohexomutase alpha/beta/alpha" evidence="11">
    <location>
        <begin position="160"/>
        <end position="257"/>
    </location>
</feature>
<evidence type="ECO:0000259" key="11">
    <source>
        <dbReference type="Pfam" id="PF02879"/>
    </source>
</evidence>
<dbReference type="InterPro" id="IPR016066">
    <property type="entry name" value="A-D-PHexomutase_CS"/>
</dbReference>
<feature type="domain" description="Alpha-D-phosphohexomutase alpha/beta/alpha" evidence="12">
    <location>
        <begin position="261"/>
        <end position="371"/>
    </location>
</feature>
<dbReference type="Pfam" id="PF02880">
    <property type="entry name" value="PGM_PMM_III"/>
    <property type="match status" value="1"/>
</dbReference>
<evidence type="ECO:0000313" key="14">
    <source>
        <dbReference type="Proteomes" id="UP001385389"/>
    </source>
</evidence>
<evidence type="ECO:0000256" key="4">
    <source>
        <dbReference type="ARBA" id="ARBA00022842"/>
    </source>
</evidence>
<dbReference type="Pfam" id="PF00408">
    <property type="entry name" value="PGM_PMM_IV"/>
    <property type="match status" value="1"/>
</dbReference>